<dbReference type="AlphaFoldDB" id="A0A2P7VBN5"/>
<dbReference type="Proteomes" id="UP000240419">
    <property type="component" value="Unassembled WGS sequence"/>
</dbReference>
<comment type="caution">
    <text evidence="1">The sequence shown here is derived from an EMBL/GenBank/DDBJ whole genome shotgun (WGS) entry which is preliminary data.</text>
</comment>
<dbReference type="EMBL" id="PXZM01000014">
    <property type="protein sequence ID" value="PSJ96634.1"/>
    <property type="molecule type" value="Genomic_DNA"/>
</dbReference>
<evidence type="ECO:0000313" key="2">
    <source>
        <dbReference type="Proteomes" id="UP000240419"/>
    </source>
</evidence>
<accession>A0A2P7VBN5</accession>
<keyword evidence="2" id="KW-1185">Reference proteome</keyword>
<name>A0A2P7VBN5_9BACL</name>
<organism evidence="1 2">
    <name type="scientific">Brevibacillus fortis</name>
    <dbReference type="NCBI Taxonomy" id="2126352"/>
    <lineage>
        <taxon>Bacteria</taxon>
        <taxon>Bacillati</taxon>
        <taxon>Bacillota</taxon>
        <taxon>Bacilli</taxon>
        <taxon>Bacillales</taxon>
        <taxon>Paenibacillaceae</taxon>
        <taxon>Brevibacillus</taxon>
    </lineage>
</organism>
<sequence>MKYKGEVLVNKDDFLIELEDIVYDSLFIGGHKDDLNKEISANMWSISLSKRLASQFTVSDFMNFFHKVIENRQQQIFKSNSDHGMLLYVWFDWQASQLRFNLISQIHERLPFSGKIEILDELEPIINEFIDFPYHDGIPIVETTNEGNDVQADFDRELDPVKVFLISLPK</sequence>
<protein>
    <submittedName>
        <fullName evidence="1">Uncharacterized protein</fullName>
    </submittedName>
</protein>
<proteinExistence type="predicted"/>
<reference evidence="1 2" key="1">
    <citation type="submission" date="2018-03" db="EMBL/GenBank/DDBJ databases">
        <title>Brevisbacillus phylogenomics.</title>
        <authorList>
            <person name="Dunlap C."/>
        </authorList>
    </citation>
    <scope>NUCLEOTIDE SEQUENCE [LARGE SCALE GENOMIC DNA]</scope>
    <source>
        <strain evidence="1 2">NRRL NRS-1210</strain>
    </source>
</reference>
<evidence type="ECO:0000313" key="1">
    <source>
        <dbReference type="EMBL" id="PSJ96634.1"/>
    </source>
</evidence>
<dbReference type="OrthoDB" id="2622646at2"/>
<gene>
    <name evidence="1" type="ORF">C7R93_10630</name>
</gene>